<accession>A0A8S5PQG6</accession>
<protein>
    <submittedName>
        <fullName evidence="1">Uncharacterized protein</fullName>
    </submittedName>
</protein>
<reference evidence="1" key="1">
    <citation type="journal article" date="2021" name="Proc. Natl. Acad. Sci. U.S.A.">
        <title>A Catalog of Tens of Thousands of Viruses from Human Metagenomes Reveals Hidden Associations with Chronic Diseases.</title>
        <authorList>
            <person name="Tisza M.J."/>
            <person name="Buck C.B."/>
        </authorList>
    </citation>
    <scope>NUCLEOTIDE SEQUENCE</scope>
    <source>
        <strain evidence="1">Ct3lF2</strain>
    </source>
</reference>
<sequence length="52" mass="6257">MFRSRAVLFLLRRERAKHMQRVMALRLLSDGLSSQFYGWMAQFYYEGEPNAK</sequence>
<dbReference type="EMBL" id="BK015473">
    <property type="protein sequence ID" value="DAE08731.1"/>
    <property type="molecule type" value="Genomic_DNA"/>
</dbReference>
<name>A0A8S5PQG6_9CAUD</name>
<proteinExistence type="predicted"/>
<evidence type="ECO:0000313" key="1">
    <source>
        <dbReference type="EMBL" id="DAE08731.1"/>
    </source>
</evidence>
<organism evidence="1">
    <name type="scientific">Siphoviridae sp. ct3lF2</name>
    <dbReference type="NCBI Taxonomy" id="2825324"/>
    <lineage>
        <taxon>Viruses</taxon>
        <taxon>Duplodnaviria</taxon>
        <taxon>Heunggongvirae</taxon>
        <taxon>Uroviricota</taxon>
        <taxon>Caudoviricetes</taxon>
    </lineage>
</organism>